<keyword evidence="1" id="KW-0325">Glycoprotein</keyword>
<reference evidence="5" key="1">
    <citation type="submission" date="2012-01" db="EMBL/GenBank/DDBJ databases">
        <title>The Genome Sequence of Oreochromis niloticus (Nile Tilapia).</title>
        <authorList>
            <consortium name="Broad Institute Genome Assembly Team"/>
            <consortium name="Broad Institute Sequencing Platform"/>
            <person name="Di Palma F."/>
            <person name="Johnson J."/>
            <person name="Lander E.S."/>
            <person name="Lindblad-Toh K."/>
        </authorList>
    </citation>
    <scope>NUCLEOTIDE SEQUENCE [LARGE SCALE GENOMIC DNA]</scope>
</reference>
<dbReference type="AlphaFoldDB" id="A0A669EMC4"/>
<feature type="transmembrane region" description="Helical" evidence="2">
    <location>
        <begin position="96"/>
        <end position="115"/>
    </location>
</feature>
<organism evidence="4 5">
    <name type="scientific">Oreochromis niloticus</name>
    <name type="common">Nile tilapia</name>
    <name type="synonym">Tilapia nilotica</name>
    <dbReference type="NCBI Taxonomy" id="8128"/>
    <lineage>
        <taxon>Eukaryota</taxon>
        <taxon>Metazoa</taxon>
        <taxon>Chordata</taxon>
        <taxon>Craniata</taxon>
        <taxon>Vertebrata</taxon>
        <taxon>Euteleostomi</taxon>
        <taxon>Actinopterygii</taxon>
        <taxon>Neopterygii</taxon>
        <taxon>Teleostei</taxon>
        <taxon>Neoteleostei</taxon>
        <taxon>Acanthomorphata</taxon>
        <taxon>Ovalentaria</taxon>
        <taxon>Cichlomorphae</taxon>
        <taxon>Cichliformes</taxon>
        <taxon>Cichlidae</taxon>
        <taxon>African cichlids</taxon>
        <taxon>Pseudocrenilabrinae</taxon>
        <taxon>Oreochromini</taxon>
        <taxon>Oreochromis</taxon>
    </lineage>
</organism>
<evidence type="ECO:0000313" key="5">
    <source>
        <dbReference type="Proteomes" id="UP000005207"/>
    </source>
</evidence>
<dbReference type="InterPro" id="IPR011162">
    <property type="entry name" value="MHC_I/II-like_Ag-recog"/>
</dbReference>
<dbReference type="GeneTree" id="ENSGT01120000271828"/>
<evidence type="ECO:0000259" key="3">
    <source>
        <dbReference type="Pfam" id="PF00129"/>
    </source>
</evidence>
<evidence type="ECO:0000256" key="1">
    <source>
        <dbReference type="ARBA" id="ARBA00023180"/>
    </source>
</evidence>
<keyword evidence="5" id="KW-1185">Reference proteome</keyword>
<dbReference type="GO" id="GO:0009897">
    <property type="term" value="C:external side of plasma membrane"/>
    <property type="evidence" value="ECO:0007669"/>
    <property type="project" value="TreeGrafter"/>
</dbReference>
<evidence type="ECO:0000256" key="2">
    <source>
        <dbReference type="SAM" id="Phobius"/>
    </source>
</evidence>
<feature type="domain" description="MHC class I-like antigen recognition-like" evidence="3">
    <location>
        <begin position="9"/>
        <end position="97"/>
    </location>
</feature>
<dbReference type="PANTHER" id="PTHR16675:SF237">
    <property type="entry name" value="MHC CLASS I ANTIGEN TRANSCRIPT VARIANT 1-RELATED"/>
    <property type="match status" value="1"/>
</dbReference>
<name>A0A669EMC4_ORENI</name>
<evidence type="ECO:0000313" key="4">
    <source>
        <dbReference type="Ensembl" id="ENSONIP00000072246.1"/>
    </source>
</evidence>
<accession>A0A669EMC4</accession>
<keyword evidence="2" id="KW-0812">Transmembrane</keyword>
<dbReference type="Gene3D" id="3.30.500.10">
    <property type="entry name" value="MHC class I-like antigen recognition-like"/>
    <property type="match status" value="1"/>
</dbReference>
<sequence>YYRMSLMLTHSMKYFYTASSQVPNFPEFVAVGMVDDAQMVYYDSNTEKAVPKQDWVNDAADPQYWERNTGNFRGAQQVFKANIEILKPRFNQTGGLFMFHFLLIFAVNVFSVFCFQ</sequence>
<proteinExistence type="predicted"/>
<dbReference type="InParanoid" id="A0A669EMC4"/>
<keyword evidence="2" id="KW-0472">Membrane</keyword>
<keyword evidence="2" id="KW-1133">Transmembrane helix</keyword>
<dbReference type="InterPro" id="IPR011161">
    <property type="entry name" value="MHC_I-like_Ag-recog"/>
</dbReference>
<dbReference type="InterPro" id="IPR037055">
    <property type="entry name" value="MHC_I-like_Ag-recog_sf"/>
</dbReference>
<dbReference type="GO" id="GO:0005615">
    <property type="term" value="C:extracellular space"/>
    <property type="evidence" value="ECO:0007669"/>
    <property type="project" value="TreeGrafter"/>
</dbReference>
<reference evidence="4" key="3">
    <citation type="submission" date="2025-09" db="UniProtKB">
        <authorList>
            <consortium name="Ensembl"/>
        </authorList>
    </citation>
    <scope>IDENTIFICATION</scope>
</reference>
<dbReference type="PANTHER" id="PTHR16675">
    <property type="entry name" value="MHC CLASS I-RELATED"/>
    <property type="match status" value="1"/>
</dbReference>
<dbReference type="SUPFAM" id="SSF54452">
    <property type="entry name" value="MHC antigen-recognition domain"/>
    <property type="match status" value="1"/>
</dbReference>
<reference evidence="4" key="2">
    <citation type="submission" date="2025-08" db="UniProtKB">
        <authorList>
            <consortium name="Ensembl"/>
        </authorList>
    </citation>
    <scope>IDENTIFICATION</scope>
</reference>
<dbReference type="OMA" id="NINIAMH"/>
<dbReference type="GO" id="GO:0006955">
    <property type="term" value="P:immune response"/>
    <property type="evidence" value="ECO:0007669"/>
    <property type="project" value="TreeGrafter"/>
</dbReference>
<protein>
    <recommendedName>
        <fullName evidence="3">MHC class I-like antigen recognition-like domain-containing protein</fullName>
    </recommendedName>
</protein>
<dbReference type="Ensembl" id="ENSONIT00000065951.1">
    <property type="protein sequence ID" value="ENSONIP00000072246.1"/>
    <property type="gene ID" value="ENSONIG00000027769.1"/>
</dbReference>
<dbReference type="Proteomes" id="UP000005207">
    <property type="component" value="Linkage group LG22"/>
</dbReference>
<dbReference type="InterPro" id="IPR050208">
    <property type="entry name" value="MHC_class-I_related"/>
</dbReference>
<dbReference type="Pfam" id="PF00129">
    <property type="entry name" value="MHC_I"/>
    <property type="match status" value="1"/>
</dbReference>